<evidence type="ECO:0000259" key="8">
    <source>
        <dbReference type="Pfam" id="PF02811"/>
    </source>
</evidence>
<dbReference type="FunCoup" id="B8MBW6">
    <property type="interactions" value="120"/>
</dbReference>
<keyword evidence="5" id="KW-0378">Hydrolase</keyword>
<accession>B8MBW6</accession>
<keyword evidence="10" id="KW-1185">Reference proteome</keyword>
<dbReference type="InterPro" id="IPR010140">
    <property type="entry name" value="Histidinol_P_phosphatase_HisJ"/>
</dbReference>
<dbReference type="GO" id="GO:0000105">
    <property type="term" value="P:L-histidine biosynthetic process"/>
    <property type="evidence" value="ECO:0007669"/>
    <property type="project" value="UniProtKB-UniPathway"/>
</dbReference>
<dbReference type="NCBIfam" id="TIGR01856">
    <property type="entry name" value="hisJ_fam"/>
    <property type="match status" value="1"/>
</dbReference>
<organism evidence="9 10">
    <name type="scientific">Talaromyces stipitatus (strain ATCC 10500 / CBS 375.48 / QM 6759 / NRRL 1006)</name>
    <name type="common">Penicillium stipitatum</name>
    <dbReference type="NCBI Taxonomy" id="441959"/>
    <lineage>
        <taxon>Eukaryota</taxon>
        <taxon>Fungi</taxon>
        <taxon>Dikarya</taxon>
        <taxon>Ascomycota</taxon>
        <taxon>Pezizomycotina</taxon>
        <taxon>Eurotiomycetes</taxon>
        <taxon>Eurotiomycetidae</taxon>
        <taxon>Eurotiales</taxon>
        <taxon>Trichocomaceae</taxon>
        <taxon>Talaromyces</taxon>
        <taxon>Talaromyces sect. Talaromyces</taxon>
    </lineage>
</organism>
<proteinExistence type="inferred from homology"/>
<reference evidence="10" key="1">
    <citation type="journal article" date="2015" name="Genome Announc.">
        <title>Genome sequence of the AIDS-associated pathogen Penicillium marneffei (ATCC18224) and its near taxonomic relative Talaromyces stipitatus (ATCC10500).</title>
        <authorList>
            <person name="Nierman W.C."/>
            <person name="Fedorova-Abrams N.D."/>
            <person name="Andrianopoulos A."/>
        </authorList>
    </citation>
    <scope>NUCLEOTIDE SEQUENCE [LARGE SCALE GENOMIC DNA]</scope>
    <source>
        <strain evidence="10">ATCC 10500 / CBS 375.48 / QM 6759 / NRRL 1006</strain>
    </source>
</reference>
<dbReference type="VEuPathDB" id="FungiDB:TSTA_120040"/>
<dbReference type="FunFam" id="3.20.20.140:FF:000059">
    <property type="entry name" value="Histidinol-phosphatase"/>
    <property type="match status" value="1"/>
</dbReference>
<evidence type="ECO:0000256" key="2">
    <source>
        <dbReference type="ARBA" id="ARBA00009152"/>
    </source>
</evidence>
<dbReference type="CDD" id="cd12110">
    <property type="entry name" value="PHP_HisPPase_Hisj_like"/>
    <property type="match status" value="1"/>
</dbReference>
<dbReference type="PhylomeDB" id="B8MBW6"/>
<dbReference type="SUPFAM" id="SSF89550">
    <property type="entry name" value="PHP domain-like"/>
    <property type="match status" value="1"/>
</dbReference>
<feature type="non-terminal residue" evidence="9">
    <location>
        <position position="1"/>
    </location>
</feature>
<keyword evidence="4" id="KW-0028">Amino-acid biosynthesis</keyword>
<dbReference type="GeneID" id="8105278"/>
<dbReference type="OMA" id="DYDRPMY"/>
<dbReference type="AlphaFoldDB" id="B8MBW6"/>
<comment type="pathway">
    <text evidence="1">Amino-acid biosynthesis; L-histidine biosynthesis; L-histidine from 5-phospho-alpha-D-ribose 1-diphosphate: step 8/9.</text>
</comment>
<evidence type="ECO:0000313" key="9">
    <source>
        <dbReference type="EMBL" id="EED18249.1"/>
    </source>
</evidence>
<evidence type="ECO:0000313" key="10">
    <source>
        <dbReference type="Proteomes" id="UP000001745"/>
    </source>
</evidence>
<sequence length="415" mass="47714">MIVACITLGSHGTWRVRPRLLDRLYASEFRSYATSPGIATRISQPSLFLNVIDCQQSISFRKIHYYCQLFLPSANNRIEKSFFRRVIASKSVDCLSTLSFQIDMPFSHHSHSGQFCPGHAKNLLEEVIQTAIAQKMEVFCLTEHMPRGKEDFYPEEKTDGLSTEEWLIENEAAFYTEGLRLRQKYASQIKLLIGFEIDWIRPESLRLIQTSLSRLPFELFVGSVHHVHTIPIDYDVSMYHKAREIAGGTDERLFEDYYDSQLDMLQKLKPPVVGHFDLIRLKSDDPNASFAKYPKVWEKILRNLRFIAGYGGMLELNSAALRKGMTEPYPKGEICKEFLAMGGRFCMSDDSHGIDQVGFGYRQVLEFIEQTGITVIHYLDLSDEDATFDDRFPSVRIRSVSVGALKQKPFYRELV</sequence>
<evidence type="ECO:0000256" key="3">
    <source>
        <dbReference type="ARBA" id="ARBA00013085"/>
    </source>
</evidence>
<evidence type="ECO:0000256" key="5">
    <source>
        <dbReference type="ARBA" id="ARBA00022801"/>
    </source>
</evidence>
<dbReference type="Gene3D" id="3.20.20.140">
    <property type="entry name" value="Metal-dependent hydrolases"/>
    <property type="match status" value="1"/>
</dbReference>
<protein>
    <recommendedName>
        <fullName evidence="3">histidinol-phosphatase</fullName>
        <ecNumber evidence="3">3.1.3.15</ecNumber>
    </recommendedName>
</protein>
<keyword evidence="6" id="KW-0368">Histidine biosynthesis</keyword>
<comment type="catalytic activity">
    <reaction evidence="7">
        <text>L-histidinol phosphate + H2O = L-histidinol + phosphate</text>
        <dbReference type="Rhea" id="RHEA:14465"/>
        <dbReference type="ChEBI" id="CHEBI:15377"/>
        <dbReference type="ChEBI" id="CHEBI:43474"/>
        <dbReference type="ChEBI" id="CHEBI:57699"/>
        <dbReference type="ChEBI" id="CHEBI:57980"/>
        <dbReference type="EC" id="3.1.3.15"/>
    </reaction>
</comment>
<evidence type="ECO:0000256" key="4">
    <source>
        <dbReference type="ARBA" id="ARBA00022605"/>
    </source>
</evidence>
<dbReference type="PANTHER" id="PTHR21039">
    <property type="entry name" value="HISTIDINOL PHOSPHATASE-RELATED"/>
    <property type="match status" value="1"/>
</dbReference>
<dbReference type="RefSeq" id="XP_002482241.1">
    <property type="nucleotide sequence ID" value="XM_002482196.1"/>
</dbReference>
<dbReference type="EC" id="3.1.3.15" evidence="3"/>
<dbReference type="Pfam" id="PF02811">
    <property type="entry name" value="PHP"/>
    <property type="match status" value="1"/>
</dbReference>
<dbReference type="GO" id="GO:0005737">
    <property type="term" value="C:cytoplasm"/>
    <property type="evidence" value="ECO:0007669"/>
    <property type="project" value="TreeGrafter"/>
</dbReference>
<dbReference type="GO" id="GO:0004401">
    <property type="term" value="F:histidinol-phosphatase activity"/>
    <property type="evidence" value="ECO:0007669"/>
    <property type="project" value="UniProtKB-EC"/>
</dbReference>
<dbReference type="Proteomes" id="UP000001745">
    <property type="component" value="Unassembled WGS sequence"/>
</dbReference>
<gene>
    <name evidence="9" type="ORF">TSTA_120040</name>
</gene>
<dbReference type="EMBL" id="EQ962655">
    <property type="protein sequence ID" value="EED18249.1"/>
    <property type="molecule type" value="Genomic_DNA"/>
</dbReference>
<feature type="domain" description="PHP" evidence="8">
    <location>
        <begin position="108"/>
        <end position="319"/>
    </location>
</feature>
<dbReference type="eggNOG" id="ENOG502RXUQ">
    <property type="taxonomic scope" value="Eukaryota"/>
</dbReference>
<comment type="similarity">
    <text evidence="2">Belongs to the PHP hydrolase family. HisK subfamily.</text>
</comment>
<dbReference type="InterPro" id="IPR004013">
    <property type="entry name" value="PHP_dom"/>
</dbReference>
<dbReference type="InterPro" id="IPR016195">
    <property type="entry name" value="Pol/histidinol_Pase-like"/>
</dbReference>
<name>B8MBW6_TALSN</name>
<dbReference type="PANTHER" id="PTHR21039:SF0">
    <property type="entry name" value="HISTIDINOL-PHOSPHATASE"/>
    <property type="match status" value="1"/>
</dbReference>
<dbReference type="HOGENOM" id="CLU_054611_0_1_1"/>
<evidence type="ECO:0000256" key="7">
    <source>
        <dbReference type="ARBA" id="ARBA00049158"/>
    </source>
</evidence>
<evidence type="ECO:0000256" key="6">
    <source>
        <dbReference type="ARBA" id="ARBA00023102"/>
    </source>
</evidence>
<evidence type="ECO:0000256" key="1">
    <source>
        <dbReference type="ARBA" id="ARBA00004970"/>
    </source>
</evidence>
<dbReference type="OrthoDB" id="5957391at2759"/>
<dbReference type="STRING" id="441959.B8MBW6"/>
<dbReference type="InParanoid" id="B8MBW6"/>
<dbReference type="UniPathway" id="UPA00031">
    <property type="reaction ID" value="UER00013"/>
</dbReference>